<protein>
    <submittedName>
        <fullName evidence="1">Uncharacterized protein</fullName>
    </submittedName>
</protein>
<dbReference type="Proteomes" id="UP001061361">
    <property type="component" value="Chromosome"/>
</dbReference>
<dbReference type="RefSeq" id="WP_264983566.1">
    <property type="nucleotide sequence ID" value="NZ_AP026708.1"/>
</dbReference>
<gene>
    <name evidence="1" type="primary">hydX</name>
    <name evidence="1" type="ORF">JCM14722_10520</name>
</gene>
<organism evidence="1 2">
    <name type="scientific">Pseudodesulfovibrio portus</name>
    <dbReference type="NCBI Taxonomy" id="231439"/>
    <lineage>
        <taxon>Bacteria</taxon>
        <taxon>Pseudomonadati</taxon>
        <taxon>Thermodesulfobacteriota</taxon>
        <taxon>Desulfovibrionia</taxon>
        <taxon>Desulfovibrionales</taxon>
        <taxon>Desulfovibrionaceae</taxon>
    </lineage>
</organism>
<reference evidence="1" key="1">
    <citation type="submission" date="2022-08" db="EMBL/GenBank/DDBJ databases">
        <title>Genome Sequence of the sulphate-reducing bacterium, Pseudodesulfovibrio portus JCM14722.</title>
        <authorList>
            <person name="Kondo R."/>
            <person name="Kataoka T."/>
        </authorList>
    </citation>
    <scope>NUCLEOTIDE SEQUENCE</scope>
    <source>
        <strain evidence="1">JCM 14722</strain>
    </source>
</reference>
<evidence type="ECO:0000313" key="2">
    <source>
        <dbReference type="Proteomes" id="UP001061361"/>
    </source>
</evidence>
<sequence>MKIVTTIDRLDTPSLFARSRRRIILHAAVYGAFARSRPHREGLETALEKPEFERLDIIVLEPGNDQGWVRPFLDALRFGISPQAADDEVALSHRFMTELAHRFPDKVYLHPARRLPCLPVVIADDTIIFGQYAHANVHAPQGFWGMIRADVPTLLKWTMAGKPPYHADDEEIAAFRLVNECARAMCRCRALSTVPARQLEHRDTPATTTP</sequence>
<accession>A0ABM8AQ21</accession>
<keyword evidence="2" id="KW-1185">Reference proteome</keyword>
<name>A0ABM8AQ21_9BACT</name>
<evidence type="ECO:0000313" key="1">
    <source>
        <dbReference type="EMBL" id="BDQ33510.1"/>
    </source>
</evidence>
<dbReference type="EMBL" id="AP026708">
    <property type="protein sequence ID" value="BDQ33510.1"/>
    <property type="molecule type" value="Genomic_DNA"/>
</dbReference>
<proteinExistence type="predicted"/>